<evidence type="ECO:0000313" key="1">
    <source>
        <dbReference type="EMBL" id="PIR44677.1"/>
    </source>
</evidence>
<reference evidence="1 2" key="1">
    <citation type="submission" date="2017-09" db="EMBL/GenBank/DDBJ databases">
        <title>Depth-based differentiation of microbial function through sediment-hosted aquifers and enrichment of novel symbionts in the deep terrestrial subsurface.</title>
        <authorList>
            <person name="Probst A.J."/>
            <person name="Ladd B."/>
            <person name="Jarett J.K."/>
            <person name="Geller-Mcgrath D.E."/>
            <person name="Sieber C.M."/>
            <person name="Emerson J.B."/>
            <person name="Anantharaman K."/>
            <person name="Thomas B.C."/>
            <person name="Malmstrom R."/>
            <person name="Stieglmeier M."/>
            <person name="Klingl A."/>
            <person name="Woyke T."/>
            <person name="Ryan C.M."/>
            <person name="Banfield J.F."/>
        </authorList>
    </citation>
    <scope>NUCLEOTIDE SEQUENCE [LARGE SCALE GENOMIC DNA]</scope>
    <source>
        <strain evidence="1">CG10_big_fil_rev_8_21_14_0_10_51_16</strain>
    </source>
</reference>
<dbReference type="EMBL" id="PCYI01000022">
    <property type="protein sequence ID" value="PIR44677.1"/>
    <property type="molecule type" value="Genomic_DNA"/>
</dbReference>
<dbReference type="AlphaFoldDB" id="A0A2H0RDY0"/>
<dbReference type="Proteomes" id="UP000228767">
    <property type="component" value="Unassembled WGS sequence"/>
</dbReference>
<gene>
    <name evidence="1" type="ORF">COV10_03520</name>
</gene>
<organism evidence="1 2">
    <name type="scientific">Candidatus Vogelbacteria bacterium CG10_big_fil_rev_8_21_14_0_10_51_16</name>
    <dbReference type="NCBI Taxonomy" id="1975045"/>
    <lineage>
        <taxon>Bacteria</taxon>
        <taxon>Candidatus Vogeliibacteriota</taxon>
    </lineage>
</organism>
<name>A0A2H0RDY0_9BACT</name>
<comment type="caution">
    <text evidence="1">The sequence shown here is derived from an EMBL/GenBank/DDBJ whole genome shotgun (WGS) entry which is preliminary data.</text>
</comment>
<evidence type="ECO:0000313" key="2">
    <source>
        <dbReference type="Proteomes" id="UP000228767"/>
    </source>
</evidence>
<sequence length="76" mass="8687">MFKEMLLKKMLASKLKGVPAEMQDKIIKLVSENPALFQKIASEAQILQKEKSLDQQSAMMQVAQKYKEELKGLFTN</sequence>
<protein>
    <submittedName>
        <fullName evidence="1">Uncharacterized protein</fullName>
    </submittedName>
</protein>
<proteinExistence type="predicted"/>
<accession>A0A2H0RDY0</accession>